<reference evidence="4 5" key="1">
    <citation type="journal article" date="2023" name="Microbiol. Resour. Announc.">
        <title>Complete Genome Sequence of Imperialibacter roseus strain P4T.</title>
        <authorList>
            <person name="Tizabi D.R."/>
            <person name="Bachvaroff T."/>
            <person name="Hill R.T."/>
        </authorList>
    </citation>
    <scope>NUCLEOTIDE SEQUENCE [LARGE SCALE GENOMIC DNA]</scope>
    <source>
        <strain evidence="4 5">P4T</strain>
    </source>
</reference>
<gene>
    <name evidence="4" type="ORF">RT717_05305</name>
</gene>
<dbReference type="InterPro" id="IPR019734">
    <property type="entry name" value="TPR_rpt"/>
</dbReference>
<feature type="repeat" description="TPR" evidence="1">
    <location>
        <begin position="268"/>
        <end position="301"/>
    </location>
</feature>
<sequence>MTKRFGFVCVLTLLSLTATGQTCIQKYDSVERYKHSYPEKAKFYANALLVDLDSGRCVEEIGLAALYNNIGLLFWELNDRKRSVNSLLAGLKHELVNKDSIHKDLLGLYYNLSTINQETGDFETSGRYLNLAERVVNKWYLNNHEAQTRFLLNKGIYYRETGDFEKSLAALNEAVSFIGEKNDSIRITLQIELGTTYRHFGDLEHGEEELISAVELAQGNHEWLYFQAIDRLSSLKIEQGDYSDSENYLLHNLERKREIYGDQPDEMLETLNELGYLYYRLNDLESAESYMDQALETGKDLRNIRPYMLNNLGAIYMKKGNLEKAEECFTESSEGFKALYGTMNPDYASSLNNLAGILKEKGELAESLNLYTRVLDMDKVLSGANHPNYATSLNNVALLYMQLGNYSLSGKLLMQSKQIREKALGRYHPLYIKSLNDLGIYHLLMEDSVAAMEVFNEALDSEIKHMQDVFPVLTDRQRKLYFDETRYNIERFCSLAFSESFFSGQYAEDALNHFLNTKGILFYASEKMKKLIQGSGDEKVVNMYNDWRDKKYRLAQAYLLTEEERIRQNISISLLEAESAQLEKELSLSFKIFSDQEKSSYHTWNELSQVMKEGAAMVDIIQFRNYSVEVKDKKLKQGFEERERYAAFVIKPGNVLETVTWPMQTDFAKAFSLYKNALQFGVQDVNSYNVFWKPIGAHLKNVKTIYFSPDGIFHKLNPVIFFDSERDMYIADEYDLIHITSGKDLLYSEDTRFVRDAKIFGNPNFGRLAETHKLLQLPGAEREANDITGILDVRKWKSDTYYFNDATEGQMKRLSNPGLIHIATHGYFNDDPNHVDPLHSSGIYLSRDEASNNDGLLSAYEAMNLVLDQTSLIVLAACETGLGTVKNGEGVFGLQRAFLVAGAKNVLLSLVKINDNAARRFMNIYYQELLSLEDPQDAFFSARRLFRKEYDNPYDWGAYILVSKNF</sequence>
<feature type="chain" id="PRO_5046370220" evidence="2">
    <location>
        <begin position="21"/>
        <end position="966"/>
    </location>
</feature>
<evidence type="ECO:0000313" key="4">
    <source>
        <dbReference type="EMBL" id="WOK08048.1"/>
    </source>
</evidence>
<name>A0ABZ0IUG4_9BACT</name>
<dbReference type="InterPro" id="IPR024983">
    <property type="entry name" value="CHAT_dom"/>
</dbReference>
<evidence type="ECO:0000256" key="2">
    <source>
        <dbReference type="SAM" id="SignalP"/>
    </source>
</evidence>
<evidence type="ECO:0000313" key="5">
    <source>
        <dbReference type="Proteomes" id="UP001302349"/>
    </source>
</evidence>
<dbReference type="Gene3D" id="1.25.40.10">
    <property type="entry name" value="Tetratricopeptide repeat domain"/>
    <property type="match status" value="3"/>
</dbReference>
<dbReference type="EMBL" id="CP136051">
    <property type="protein sequence ID" value="WOK08048.1"/>
    <property type="molecule type" value="Genomic_DNA"/>
</dbReference>
<feature type="signal peptide" evidence="2">
    <location>
        <begin position="1"/>
        <end position="20"/>
    </location>
</feature>
<keyword evidence="5" id="KW-1185">Reference proteome</keyword>
<dbReference type="PANTHER" id="PTHR19959:SF119">
    <property type="entry name" value="FUNGAL LIPASE-LIKE DOMAIN-CONTAINING PROTEIN"/>
    <property type="match status" value="1"/>
</dbReference>
<dbReference type="PANTHER" id="PTHR19959">
    <property type="entry name" value="KINESIN LIGHT CHAIN"/>
    <property type="match status" value="1"/>
</dbReference>
<dbReference type="Pfam" id="PF12770">
    <property type="entry name" value="CHAT"/>
    <property type="match status" value="1"/>
</dbReference>
<evidence type="ECO:0000259" key="3">
    <source>
        <dbReference type="Pfam" id="PF12770"/>
    </source>
</evidence>
<protein>
    <submittedName>
        <fullName evidence="4">CHAT domain-containing tetratricopeptide repeat protein</fullName>
    </submittedName>
</protein>
<proteinExistence type="predicted"/>
<keyword evidence="2" id="KW-0732">Signal</keyword>
<organism evidence="4 5">
    <name type="scientific">Imperialibacter roseus</name>
    <dbReference type="NCBI Taxonomy" id="1324217"/>
    <lineage>
        <taxon>Bacteria</taxon>
        <taxon>Pseudomonadati</taxon>
        <taxon>Bacteroidota</taxon>
        <taxon>Cytophagia</taxon>
        <taxon>Cytophagales</taxon>
        <taxon>Flammeovirgaceae</taxon>
        <taxon>Imperialibacter</taxon>
    </lineage>
</organism>
<feature type="domain" description="CHAT" evidence="3">
    <location>
        <begin position="688"/>
        <end position="962"/>
    </location>
</feature>
<evidence type="ECO:0000256" key="1">
    <source>
        <dbReference type="PROSITE-ProRule" id="PRU00339"/>
    </source>
</evidence>
<accession>A0ABZ0IUG4</accession>
<keyword evidence="1" id="KW-0802">TPR repeat</keyword>
<dbReference type="Pfam" id="PF13424">
    <property type="entry name" value="TPR_12"/>
    <property type="match status" value="4"/>
</dbReference>
<dbReference type="RefSeq" id="WP_317490694.1">
    <property type="nucleotide sequence ID" value="NZ_CP136051.1"/>
</dbReference>
<dbReference type="SMART" id="SM00028">
    <property type="entry name" value="TPR"/>
    <property type="match status" value="8"/>
</dbReference>
<dbReference type="InterPro" id="IPR011990">
    <property type="entry name" value="TPR-like_helical_dom_sf"/>
</dbReference>
<dbReference type="Proteomes" id="UP001302349">
    <property type="component" value="Chromosome"/>
</dbReference>
<dbReference type="SUPFAM" id="SSF48452">
    <property type="entry name" value="TPR-like"/>
    <property type="match status" value="2"/>
</dbReference>
<dbReference type="PROSITE" id="PS50005">
    <property type="entry name" value="TPR"/>
    <property type="match status" value="1"/>
</dbReference>